<feature type="region of interest" description="Disordered" evidence="1">
    <location>
        <begin position="81"/>
        <end position="107"/>
    </location>
</feature>
<protein>
    <submittedName>
        <fullName evidence="2">Uncharacterized protein</fullName>
    </submittedName>
</protein>
<evidence type="ECO:0000256" key="1">
    <source>
        <dbReference type="SAM" id="MobiDB-lite"/>
    </source>
</evidence>
<reference evidence="3" key="1">
    <citation type="submission" date="2014-04" db="EMBL/GenBank/DDBJ databases">
        <title>Evolutionary Origins and Diversification of the Mycorrhizal Mutualists.</title>
        <authorList>
            <consortium name="DOE Joint Genome Institute"/>
            <consortium name="Mycorrhizal Genomics Consortium"/>
            <person name="Kohler A."/>
            <person name="Kuo A."/>
            <person name="Nagy L.G."/>
            <person name="Floudas D."/>
            <person name="Copeland A."/>
            <person name="Barry K.W."/>
            <person name="Cichocki N."/>
            <person name="Veneault-Fourrey C."/>
            <person name="LaButti K."/>
            <person name="Lindquist E.A."/>
            <person name="Lipzen A."/>
            <person name="Lundell T."/>
            <person name="Morin E."/>
            <person name="Murat C."/>
            <person name="Riley R."/>
            <person name="Ohm R."/>
            <person name="Sun H."/>
            <person name="Tunlid A."/>
            <person name="Henrissat B."/>
            <person name="Grigoriev I.V."/>
            <person name="Hibbett D.S."/>
            <person name="Martin F."/>
        </authorList>
    </citation>
    <scope>NUCLEOTIDE SEQUENCE [LARGE SCALE GENOMIC DNA]</scope>
    <source>
        <strain evidence="3">FD-334 SS-4</strain>
    </source>
</reference>
<gene>
    <name evidence="2" type="ORF">HYPSUDRAFT_789487</name>
</gene>
<accession>A0A0D2Q878</accession>
<name>A0A0D2Q878_HYPSF</name>
<dbReference type="EMBL" id="KN817522">
    <property type="protein sequence ID" value="KJA27940.1"/>
    <property type="molecule type" value="Genomic_DNA"/>
</dbReference>
<proteinExistence type="predicted"/>
<sequence length="195" mass="22702">MCCRPEEVKLLPRIFKNIKTCMTNSKVAGDDKLVTIGMRSRTAFKPSLTEQMRDGRYEAFNPMARPTMGRQHLFPRVVRSAEKRRAKNSDHRQPSPLNSDKCGSARRTTNMTHRWLAKRSGKSTNRFKTCKLSKLIFGTTRVSRFPVCRGSKCRKRGRGWSTRRVNGVKLKDSLELQRRTNRHDPDIQHIQYLRI</sequence>
<evidence type="ECO:0000313" key="2">
    <source>
        <dbReference type="EMBL" id="KJA27940.1"/>
    </source>
</evidence>
<evidence type="ECO:0000313" key="3">
    <source>
        <dbReference type="Proteomes" id="UP000054270"/>
    </source>
</evidence>
<keyword evidence="3" id="KW-1185">Reference proteome</keyword>
<organism evidence="2 3">
    <name type="scientific">Hypholoma sublateritium (strain FD-334 SS-4)</name>
    <dbReference type="NCBI Taxonomy" id="945553"/>
    <lineage>
        <taxon>Eukaryota</taxon>
        <taxon>Fungi</taxon>
        <taxon>Dikarya</taxon>
        <taxon>Basidiomycota</taxon>
        <taxon>Agaricomycotina</taxon>
        <taxon>Agaricomycetes</taxon>
        <taxon>Agaricomycetidae</taxon>
        <taxon>Agaricales</taxon>
        <taxon>Agaricineae</taxon>
        <taxon>Strophariaceae</taxon>
        <taxon>Hypholoma</taxon>
    </lineage>
</organism>
<dbReference type="Proteomes" id="UP000054270">
    <property type="component" value="Unassembled WGS sequence"/>
</dbReference>
<dbReference type="AlphaFoldDB" id="A0A0D2Q878"/>
<feature type="compositionally biased region" description="Basic and acidic residues" evidence="1">
    <location>
        <begin position="81"/>
        <end position="93"/>
    </location>
</feature>